<comment type="similarity">
    <text evidence="1">Belongs to the FGGY kinase family.</text>
</comment>
<accession>A0ABT2GV57</accession>
<protein>
    <submittedName>
        <fullName evidence="5">FGGY family carbohydrate kinase</fullName>
    </submittedName>
</protein>
<gene>
    <name evidence="5" type="ORF">N1027_18205</name>
</gene>
<keyword evidence="3 5" id="KW-0418">Kinase</keyword>
<organism evidence="5 6">
    <name type="scientific">Herbiconiux aconitum</name>
    <dbReference type="NCBI Taxonomy" id="2970913"/>
    <lineage>
        <taxon>Bacteria</taxon>
        <taxon>Bacillati</taxon>
        <taxon>Actinomycetota</taxon>
        <taxon>Actinomycetes</taxon>
        <taxon>Micrococcales</taxon>
        <taxon>Microbacteriaceae</taxon>
        <taxon>Herbiconiux</taxon>
    </lineage>
</organism>
<sequence length="459" mass="47933">MTSTIVAGLDLGSTGVKILVADDAGAEVLIRQLPTPWRSGAGGTTTMHAADLLATVHALLALAAEGLADLRGPEARIDAIAVSGMGESGIVLGPDGAPISPAIAWFDPRGSEQVEALPASIRSSFAGRTGLPLGVQVSAIKLLHLRDNGLELCGAQWLNLPEFVVASLGGRAAAEYSLSSRTGLLDQDTGAPWPELMAHLGVTDDFLPPFVDAGTPLGEACAAGLPASVAGARLTVAGHDHLVSAVSTGEFADDRYHVSMGTAEVLLRVLDAPLPFDARDRLAEHFINCVRHVVPDRWVLVAGVKTGLLMRRTLHLVGVNDRAGRDALDAAVMEQPFEGTLQSGDVDVAGARNDDGVLRLSMHADGAGPADLFSAVLRHGNDEIAVLIDAMDREVPPATSALLTGGWAGMRSVRRAREQVLPNVRVSDRSQDTAYGAALFAGRLLTPILSHPLTKENLP</sequence>
<proteinExistence type="inferred from homology"/>
<dbReference type="EMBL" id="JANLCM010000002">
    <property type="protein sequence ID" value="MCS5720068.1"/>
    <property type="molecule type" value="Genomic_DNA"/>
</dbReference>
<dbReference type="PANTHER" id="PTHR43095">
    <property type="entry name" value="SUGAR KINASE"/>
    <property type="match status" value="1"/>
</dbReference>
<evidence type="ECO:0000259" key="4">
    <source>
        <dbReference type="Pfam" id="PF00370"/>
    </source>
</evidence>
<dbReference type="SUPFAM" id="SSF53067">
    <property type="entry name" value="Actin-like ATPase domain"/>
    <property type="match status" value="2"/>
</dbReference>
<dbReference type="Pfam" id="PF00370">
    <property type="entry name" value="FGGY_N"/>
    <property type="match status" value="1"/>
</dbReference>
<keyword evidence="2" id="KW-0808">Transferase</keyword>
<dbReference type="Proteomes" id="UP001165584">
    <property type="component" value="Unassembled WGS sequence"/>
</dbReference>
<evidence type="ECO:0000256" key="2">
    <source>
        <dbReference type="ARBA" id="ARBA00022679"/>
    </source>
</evidence>
<dbReference type="GO" id="GO:0016301">
    <property type="term" value="F:kinase activity"/>
    <property type="evidence" value="ECO:0007669"/>
    <property type="project" value="UniProtKB-KW"/>
</dbReference>
<dbReference type="Gene3D" id="3.30.420.40">
    <property type="match status" value="2"/>
</dbReference>
<comment type="caution">
    <text evidence="5">The sequence shown here is derived from an EMBL/GenBank/DDBJ whole genome shotgun (WGS) entry which is preliminary data.</text>
</comment>
<dbReference type="InterPro" id="IPR018484">
    <property type="entry name" value="FGGY_N"/>
</dbReference>
<evidence type="ECO:0000313" key="5">
    <source>
        <dbReference type="EMBL" id="MCS5720068.1"/>
    </source>
</evidence>
<evidence type="ECO:0000256" key="3">
    <source>
        <dbReference type="ARBA" id="ARBA00022777"/>
    </source>
</evidence>
<dbReference type="InterPro" id="IPR043129">
    <property type="entry name" value="ATPase_NBD"/>
</dbReference>
<feature type="domain" description="Carbohydrate kinase FGGY N-terminal" evidence="4">
    <location>
        <begin position="6"/>
        <end position="222"/>
    </location>
</feature>
<evidence type="ECO:0000313" key="6">
    <source>
        <dbReference type="Proteomes" id="UP001165584"/>
    </source>
</evidence>
<name>A0ABT2GV57_9MICO</name>
<dbReference type="RefSeq" id="WP_259509845.1">
    <property type="nucleotide sequence ID" value="NZ_JANLCM010000002.1"/>
</dbReference>
<evidence type="ECO:0000256" key="1">
    <source>
        <dbReference type="ARBA" id="ARBA00009156"/>
    </source>
</evidence>
<dbReference type="InterPro" id="IPR050406">
    <property type="entry name" value="FGGY_Carb_Kinase"/>
</dbReference>
<reference evidence="5" key="1">
    <citation type="submission" date="2022-08" db="EMBL/GenBank/DDBJ databases">
        <authorList>
            <person name="Deng Y."/>
            <person name="Han X.-F."/>
            <person name="Zhang Y.-Q."/>
        </authorList>
    </citation>
    <scope>NUCLEOTIDE SEQUENCE</scope>
    <source>
        <strain evidence="5">CPCC 205763</strain>
    </source>
</reference>
<keyword evidence="6" id="KW-1185">Reference proteome</keyword>